<dbReference type="Gene3D" id="1.20.272.10">
    <property type="match status" value="1"/>
</dbReference>
<dbReference type="OrthoDB" id="9775929at2"/>
<gene>
    <name evidence="11" type="primary">holA</name>
    <name evidence="11" type="ORF">H1164_07085</name>
</gene>
<reference evidence="11 12" key="1">
    <citation type="submission" date="2020-07" db="EMBL/GenBank/DDBJ databases">
        <authorList>
            <person name="Feng H."/>
        </authorList>
    </citation>
    <scope>NUCLEOTIDE SEQUENCE [LARGE SCALE GENOMIC DNA]</scope>
    <source>
        <strain evidence="12">s-11</strain>
    </source>
</reference>
<organism evidence="11 12">
    <name type="scientific">Thermoactinomyces daqus</name>
    <dbReference type="NCBI Taxonomy" id="1329516"/>
    <lineage>
        <taxon>Bacteria</taxon>
        <taxon>Bacillati</taxon>
        <taxon>Bacillota</taxon>
        <taxon>Bacilli</taxon>
        <taxon>Bacillales</taxon>
        <taxon>Thermoactinomycetaceae</taxon>
        <taxon>Thermoactinomyces</taxon>
    </lineage>
</organism>
<accession>A0A7W1X9W7</accession>
<evidence type="ECO:0000256" key="5">
    <source>
        <dbReference type="ARBA" id="ARBA00022705"/>
    </source>
</evidence>
<dbReference type="Gene3D" id="3.40.50.300">
    <property type="entry name" value="P-loop containing nucleotide triphosphate hydrolases"/>
    <property type="match status" value="1"/>
</dbReference>
<proteinExistence type="inferred from homology"/>
<dbReference type="InterPro" id="IPR048466">
    <property type="entry name" value="DNA_pol3_delta-like_C"/>
</dbReference>
<evidence type="ECO:0000259" key="9">
    <source>
        <dbReference type="Pfam" id="PF06144"/>
    </source>
</evidence>
<comment type="catalytic activity">
    <reaction evidence="8">
        <text>DNA(n) + a 2'-deoxyribonucleoside 5'-triphosphate = DNA(n+1) + diphosphate</text>
        <dbReference type="Rhea" id="RHEA:22508"/>
        <dbReference type="Rhea" id="RHEA-COMP:17339"/>
        <dbReference type="Rhea" id="RHEA-COMP:17340"/>
        <dbReference type="ChEBI" id="CHEBI:33019"/>
        <dbReference type="ChEBI" id="CHEBI:61560"/>
        <dbReference type="ChEBI" id="CHEBI:173112"/>
        <dbReference type="EC" id="2.7.7.7"/>
    </reaction>
</comment>
<evidence type="ECO:0000256" key="2">
    <source>
        <dbReference type="ARBA" id="ARBA00017703"/>
    </source>
</evidence>
<keyword evidence="4 11" id="KW-0548">Nucleotidyltransferase</keyword>
<dbReference type="Pfam" id="PF06144">
    <property type="entry name" value="DNA_pol3_delta"/>
    <property type="match status" value="1"/>
</dbReference>
<evidence type="ECO:0000256" key="6">
    <source>
        <dbReference type="ARBA" id="ARBA00022932"/>
    </source>
</evidence>
<dbReference type="EC" id="2.7.7.7" evidence="1"/>
<evidence type="ECO:0000256" key="1">
    <source>
        <dbReference type="ARBA" id="ARBA00012417"/>
    </source>
</evidence>
<keyword evidence="6" id="KW-0239">DNA-directed DNA polymerase</keyword>
<keyword evidence="3 11" id="KW-0808">Transferase</keyword>
<evidence type="ECO:0000259" key="10">
    <source>
        <dbReference type="Pfam" id="PF21694"/>
    </source>
</evidence>
<dbReference type="InterPro" id="IPR008921">
    <property type="entry name" value="DNA_pol3_clamp-load_cplx_C"/>
</dbReference>
<keyword evidence="12" id="KW-1185">Reference proteome</keyword>
<name>A0A7W1X9W7_9BACL</name>
<evidence type="ECO:0000256" key="7">
    <source>
        <dbReference type="ARBA" id="ARBA00034754"/>
    </source>
</evidence>
<dbReference type="PANTHER" id="PTHR34388">
    <property type="entry name" value="DNA POLYMERASE III SUBUNIT DELTA"/>
    <property type="match status" value="1"/>
</dbReference>
<protein>
    <recommendedName>
        <fullName evidence="2">DNA polymerase III subunit delta</fullName>
        <ecNumber evidence="1">2.7.7.7</ecNumber>
    </recommendedName>
</protein>
<feature type="domain" description="DNA polymerase III delta subunit-like C-terminal" evidence="10">
    <location>
        <begin position="219"/>
        <end position="338"/>
    </location>
</feature>
<dbReference type="NCBIfam" id="TIGR01128">
    <property type="entry name" value="holA"/>
    <property type="match status" value="1"/>
</dbReference>
<dbReference type="GO" id="GO:0003677">
    <property type="term" value="F:DNA binding"/>
    <property type="evidence" value="ECO:0007669"/>
    <property type="project" value="InterPro"/>
</dbReference>
<dbReference type="Gene3D" id="1.10.8.60">
    <property type="match status" value="1"/>
</dbReference>
<dbReference type="EMBL" id="JACEIP010000008">
    <property type="protein sequence ID" value="MBA4542664.1"/>
    <property type="molecule type" value="Genomic_DNA"/>
</dbReference>
<comment type="similarity">
    <text evidence="7">Belongs to the DNA polymerase HolA subunit family.</text>
</comment>
<feature type="domain" description="DNA polymerase III delta N-terminal" evidence="9">
    <location>
        <begin position="21"/>
        <end position="146"/>
    </location>
</feature>
<evidence type="ECO:0000256" key="8">
    <source>
        <dbReference type="ARBA" id="ARBA00049244"/>
    </source>
</evidence>
<dbReference type="GO" id="GO:0006261">
    <property type="term" value="P:DNA-templated DNA replication"/>
    <property type="evidence" value="ECO:0007669"/>
    <property type="project" value="TreeGrafter"/>
</dbReference>
<evidence type="ECO:0000313" key="11">
    <source>
        <dbReference type="EMBL" id="MBA4542664.1"/>
    </source>
</evidence>
<dbReference type="InterPro" id="IPR027417">
    <property type="entry name" value="P-loop_NTPase"/>
</dbReference>
<sequence>MAKMDRSWLKEWQEDNIAPVYLFYGEEGFLIEEAIEWMKKRWSPEEVSFGNLMQIDLDETPVQMLVQEAETLPFFGDRRLIIGQNARFLTAGKGKSGVQHETDALLQYLKQPLSTSVVVLTVSGEQLDKRKKIVKELLKHARAVEFPLLAGKDLLQWVERRFAKLHVQADPQAVLDLIMLTGPDLRLLHAEVSKLALYVGAGGKVTPDIVAELVPRTLEHDVFKLTDKIAKRQLNEAFHIWSDLIFQKEEPIRILALITRQIRLMLQVKILQRQGMSDKEMAAFLKVHPYPVKLAAKQGAAFSEQQLRLLLDTAILTDQDIKSGKVDKHLAVERLLFQVNLSA</sequence>
<dbReference type="Pfam" id="PF21694">
    <property type="entry name" value="DNA_pol3_delta_C"/>
    <property type="match status" value="1"/>
</dbReference>
<keyword evidence="5" id="KW-0235">DNA replication</keyword>
<evidence type="ECO:0000313" key="12">
    <source>
        <dbReference type="Proteomes" id="UP000530514"/>
    </source>
</evidence>
<dbReference type="InterPro" id="IPR005790">
    <property type="entry name" value="DNA_polIII_delta"/>
</dbReference>
<dbReference type="InterPro" id="IPR010372">
    <property type="entry name" value="DNA_pol3_delta_N"/>
</dbReference>
<comment type="caution">
    <text evidence="11">The sequence shown here is derived from an EMBL/GenBank/DDBJ whole genome shotgun (WGS) entry which is preliminary data.</text>
</comment>
<dbReference type="AlphaFoldDB" id="A0A7W1X9W7"/>
<evidence type="ECO:0000256" key="3">
    <source>
        <dbReference type="ARBA" id="ARBA00022679"/>
    </source>
</evidence>
<dbReference type="PANTHER" id="PTHR34388:SF1">
    <property type="entry name" value="DNA POLYMERASE III SUBUNIT DELTA"/>
    <property type="match status" value="1"/>
</dbReference>
<dbReference type="GO" id="GO:0003887">
    <property type="term" value="F:DNA-directed DNA polymerase activity"/>
    <property type="evidence" value="ECO:0007669"/>
    <property type="project" value="UniProtKB-KW"/>
</dbReference>
<dbReference type="Proteomes" id="UP000530514">
    <property type="component" value="Unassembled WGS sequence"/>
</dbReference>
<dbReference type="SUPFAM" id="SSF48019">
    <property type="entry name" value="post-AAA+ oligomerization domain-like"/>
    <property type="match status" value="1"/>
</dbReference>
<dbReference type="GO" id="GO:0009360">
    <property type="term" value="C:DNA polymerase III complex"/>
    <property type="evidence" value="ECO:0007669"/>
    <property type="project" value="InterPro"/>
</dbReference>
<dbReference type="SUPFAM" id="SSF52540">
    <property type="entry name" value="P-loop containing nucleoside triphosphate hydrolases"/>
    <property type="match status" value="1"/>
</dbReference>
<evidence type="ECO:0000256" key="4">
    <source>
        <dbReference type="ARBA" id="ARBA00022695"/>
    </source>
</evidence>